<dbReference type="EnsemblPlants" id="OGLUM11G14590.1">
    <property type="protein sequence ID" value="OGLUM11G14590.1"/>
    <property type="gene ID" value="OGLUM11G14590"/>
</dbReference>
<keyword evidence="2" id="KW-1185">Reference proteome</keyword>
<accession>A0A0E0BJK2</accession>
<name>A0A0E0BJK2_9ORYZ</name>
<sequence>MKSEKGWWGGSVTPTTVSGDGAARITQSQRANCAACYGGRGNSEAPTVIRIKAWGARSSTSTLDLGFAGLYNQRFDVGA</sequence>
<protein>
    <submittedName>
        <fullName evidence="1">Uncharacterized protein</fullName>
    </submittedName>
</protein>
<reference evidence="1" key="2">
    <citation type="submission" date="2018-05" db="EMBL/GenBank/DDBJ databases">
        <title>OgluRS3 (Oryza glumaepatula Reference Sequence Version 3).</title>
        <authorList>
            <person name="Zhang J."/>
            <person name="Kudrna D."/>
            <person name="Lee S."/>
            <person name="Talag J."/>
            <person name="Welchert J."/>
            <person name="Wing R.A."/>
        </authorList>
    </citation>
    <scope>NUCLEOTIDE SEQUENCE [LARGE SCALE GENOMIC DNA]</scope>
</reference>
<dbReference type="Gramene" id="OGLUM11G14590.1">
    <property type="protein sequence ID" value="OGLUM11G14590.1"/>
    <property type="gene ID" value="OGLUM11G14590"/>
</dbReference>
<reference evidence="1" key="1">
    <citation type="submission" date="2015-04" db="UniProtKB">
        <authorList>
            <consortium name="EnsemblPlants"/>
        </authorList>
    </citation>
    <scope>IDENTIFICATION</scope>
</reference>
<organism evidence="1">
    <name type="scientific">Oryza glumipatula</name>
    <dbReference type="NCBI Taxonomy" id="40148"/>
    <lineage>
        <taxon>Eukaryota</taxon>
        <taxon>Viridiplantae</taxon>
        <taxon>Streptophyta</taxon>
        <taxon>Embryophyta</taxon>
        <taxon>Tracheophyta</taxon>
        <taxon>Spermatophyta</taxon>
        <taxon>Magnoliopsida</taxon>
        <taxon>Liliopsida</taxon>
        <taxon>Poales</taxon>
        <taxon>Poaceae</taxon>
        <taxon>BOP clade</taxon>
        <taxon>Oryzoideae</taxon>
        <taxon>Oryzeae</taxon>
        <taxon>Oryzinae</taxon>
        <taxon>Oryza</taxon>
    </lineage>
</organism>
<evidence type="ECO:0000313" key="2">
    <source>
        <dbReference type="Proteomes" id="UP000026961"/>
    </source>
</evidence>
<dbReference type="Proteomes" id="UP000026961">
    <property type="component" value="Chromosome 11"/>
</dbReference>
<evidence type="ECO:0000313" key="1">
    <source>
        <dbReference type="EnsemblPlants" id="OGLUM11G14590.1"/>
    </source>
</evidence>
<dbReference type="AlphaFoldDB" id="A0A0E0BJK2"/>
<dbReference type="HOGENOM" id="CLU_2609909_0_0_1"/>
<proteinExistence type="predicted"/>